<organism evidence="1 2">
    <name type="scientific">Emergencia timonensis</name>
    <dbReference type="NCBI Taxonomy" id="1776384"/>
    <lineage>
        <taxon>Bacteria</taxon>
        <taxon>Bacillati</taxon>
        <taxon>Bacillota</taxon>
        <taxon>Clostridia</taxon>
        <taxon>Peptostreptococcales</taxon>
        <taxon>Anaerovoracaceae</taxon>
        <taxon>Emergencia</taxon>
    </lineage>
</organism>
<protein>
    <submittedName>
        <fullName evidence="1">Uncharacterized protein</fullName>
    </submittedName>
</protein>
<dbReference type="AlphaFoldDB" id="A0A415DZD2"/>
<dbReference type="EMBL" id="QRMS01000004">
    <property type="protein sequence ID" value="RHJ86179.1"/>
    <property type="molecule type" value="Genomic_DNA"/>
</dbReference>
<accession>A0A415DZD2</accession>
<comment type="caution">
    <text evidence="1">The sequence shown here is derived from an EMBL/GenBank/DDBJ whole genome shotgun (WGS) entry which is preliminary data.</text>
</comment>
<name>A0A415DZD2_9FIRM</name>
<proteinExistence type="predicted"/>
<keyword evidence="2" id="KW-1185">Reference proteome</keyword>
<evidence type="ECO:0000313" key="1">
    <source>
        <dbReference type="EMBL" id="RHJ86179.1"/>
    </source>
</evidence>
<evidence type="ECO:0000313" key="2">
    <source>
        <dbReference type="Proteomes" id="UP000284841"/>
    </source>
</evidence>
<reference evidence="1 2" key="1">
    <citation type="submission" date="2018-08" db="EMBL/GenBank/DDBJ databases">
        <title>A genome reference for cultivated species of the human gut microbiota.</title>
        <authorList>
            <person name="Zou Y."/>
            <person name="Xue W."/>
            <person name="Luo G."/>
        </authorList>
    </citation>
    <scope>NUCLEOTIDE SEQUENCE [LARGE SCALE GENOMIC DNA]</scope>
    <source>
        <strain evidence="1 2">AM07-24</strain>
    </source>
</reference>
<gene>
    <name evidence="1" type="ORF">DW099_15200</name>
</gene>
<sequence length="105" mass="12317">MIEQNKANVTKYGAAFLKEGEGLSLWYRGGRITVFDNRFVLSILGINRIAVFYKEILKIEKERYCLHNCITVYCVNYRVYIQVSASNRDELFNELQNRKSNIGER</sequence>
<dbReference type="Proteomes" id="UP000284841">
    <property type="component" value="Unassembled WGS sequence"/>
</dbReference>